<evidence type="ECO:0000313" key="2">
    <source>
        <dbReference type="WBParaSite" id="L893_g32700.t1"/>
    </source>
</evidence>
<dbReference type="Proteomes" id="UP000095287">
    <property type="component" value="Unplaced"/>
</dbReference>
<sequence>MPLIFASSKLANAMEVEKLLSLSDVHVWSILPMEGFLYVGIKRVYEQREVNTIEVYNVDRKAHQEDSKIAVFSETCKEVVDTRWAHLRKTSDGVKLYAFRLGELFNFDLNPQSLQCTLKEKFRYSKHPGSFKWLAPDLLSMGNLFEGCLTVFLPERRKFRQMRLPASKLKT</sequence>
<keyword evidence="1" id="KW-1185">Reference proteome</keyword>
<protein>
    <submittedName>
        <fullName evidence="2">Uncharacterized protein</fullName>
    </submittedName>
</protein>
<dbReference type="AlphaFoldDB" id="A0A1I8A586"/>
<evidence type="ECO:0000313" key="1">
    <source>
        <dbReference type="Proteomes" id="UP000095287"/>
    </source>
</evidence>
<reference evidence="2" key="1">
    <citation type="submission" date="2016-11" db="UniProtKB">
        <authorList>
            <consortium name="WormBaseParasite"/>
        </authorList>
    </citation>
    <scope>IDENTIFICATION</scope>
</reference>
<organism evidence="1 2">
    <name type="scientific">Steinernema glaseri</name>
    <dbReference type="NCBI Taxonomy" id="37863"/>
    <lineage>
        <taxon>Eukaryota</taxon>
        <taxon>Metazoa</taxon>
        <taxon>Ecdysozoa</taxon>
        <taxon>Nematoda</taxon>
        <taxon>Chromadorea</taxon>
        <taxon>Rhabditida</taxon>
        <taxon>Tylenchina</taxon>
        <taxon>Panagrolaimomorpha</taxon>
        <taxon>Strongyloidoidea</taxon>
        <taxon>Steinernematidae</taxon>
        <taxon>Steinernema</taxon>
    </lineage>
</organism>
<accession>A0A1I8A586</accession>
<proteinExistence type="predicted"/>
<dbReference type="WBParaSite" id="L893_g32700.t1">
    <property type="protein sequence ID" value="L893_g32700.t1"/>
    <property type="gene ID" value="L893_g32700"/>
</dbReference>
<name>A0A1I8A586_9BILA</name>